<dbReference type="InterPro" id="IPR013783">
    <property type="entry name" value="Ig-like_fold"/>
</dbReference>
<evidence type="ECO:0008006" key="9">
    <source>
        <dbReference type="Google" id="ProtNLM"/>
    </source>
</evidence>
<protein>
    <recommendedName>
        <fullName evidence="9">Pyrrolo-quinoline quinone</fullName>
    </recommendedName>
</protein>
<dbReference type="InterPro" id="IPR051922">
    <property type="entry name" value="Bact_Sporulation_Assoc"/>
</dbReference>
<dbReference type="Gene3D" id="2.130.10.10">
    <property type="entry name" value="YVTN repeat-like/Quinoprotein amine dehydrogenase"/>
    <property type="match status" value="1"/>
</dbReference>
<dbReference type="SMART" id="SM00564">
    <property type="entry name" value="PQQ"/>
    <property type="match status" value="1"/>
</dbReference>
<evidence type="ECO:0000259" key="5">
    <source>
        <dbReference type="Pfam" id="PF13360"/>
    </source>
</evidence>
<evidence type="ECO:0000256" key="4">
    <source>
        <dbReference type="SAM" id="SignalP"/>
    </source>
</evidence>
<dbReference type="PANTHER" id="PTHR30032">
    <property type="entry name" value="N-ACETYLMURAMOYL-L-ALANINE AMIDASE-RELATED"/>
    <property type="match status" value="1"/>
</dbReference>
<dbReference type="NCBIfam" id="NF012200">
    <property type="entry name" value="choice_anch_D"/>
    <property type="match status" value="3"/>
</dbReference>
<feature type="region of interest" description="Disordered" evidence="3">
    <location>
        <begin position="850"/>
        <end position="869"/>
    </location>
</feature>
<dbReference type="InterPro" id="IPR007253">
    <property type="entry name" value="Cell_wall-bd_2"/>
</dbReference>
<dbReference type="InterPro" id="IPR011467">
    <property type="entry name" value="DUF1573"/>
</dbReference>
<evidence type="ECO:0000256" key="1">
    <source>
        <dbReference type="ARBA" id="ARBA00004496"/>
    </source>
</evidence>
<dbReference type="InterPro" id="IPR011047">
    <property type="entry name" value="Quinoprotein_ADH-like_sf"/>
</dbReference>
<dbReference type="EMBL" id="BAAAQM010000004">
    <property type="protein sequence ID" value="GAA1956510.1"/>
    <property type="molecule type" value="Genomic_DNA"/>
</dbReference>
<evidence type="ECO:0000259" key="6">
    <source>
        <dbReference type="Pfam" id="PF15780"/>
    </source>
</evidence>
<dbReference type="Pfam" id="PF15780">
    <property type="entry name" value="ASH"/>
    <property type="match status" value="1"/>
</dbReference>
<sequence>MSTLGARITALGAGAAVVAAGLALPQPAAADDTTVSVDNARTGWDRNEPGLSPADVSDPAFGQIFSTTVDGQVFAQPLVAGGMLVVTTENNKVYGLNPQTGAILWTRADLGPAWPSASIEPPTGCGDLGPTVGITSTPVFDPASKTVYFTSKTYAGGDPTAASWLMHAIDPGTGAEKAGWPVTIQGAPSNDPSTPFDAFHQMQRAGLLLMNGVVYAAFGSHCDFTPWHGYVVGIDAVSGHQTAMWTSETDDAGSGAGIWQAGGGLVSDGDGRIIFATGNGVSPKPGPGSSPGDYLAESVVRLQVGSDRSLSAVDFFSPSDNATLDLNDTDLGSGGPVALPDSFGTPKVPHLLVAGGKDGRIFLLNRDDFGGMGQGPGGKDAVVQTIGPLPGGLWGHPAVWGGDGGYVYRVGNQQPLIALQAGATADGTPTLTQAGTSTDSFGYTSGSPIVTSNGTDSGSAVVWVVDSPSGPWGNGATGENATLNAYSAVPDSHGTLSRLFSAPIGRAAKYSVVATDSDHVYLGTRETDAVGKVIGFGKPAKTALTTAPVTFGPVEVGSSAQKQVTLTATQPVTVTGATVNASPFTVDTSPLKSPVSLNTGGHLTLTVTYTPTAPGAANGIMTVATSAGSVGVSLNGTGLANGLGASPSPAQFQDDQPTGTQQTMAVRIWNTGSVDETIDSLTLPDAPFTVQGLSQGSTIGVGKSISATITFAPTAPGPASDQLTIVSTSGTLNVPLTGGAVSGFGHLQLSPAALDFGDVAVGSTAKAGFDATNTGTAPLTISKAKAPTGVFTTAVPISEGQVLGPGQSIHVDMTFTPTATGPQQAAYEITAADGQGAMYVQMSGNGVVPGTPPPGGSGTPGNPVVTRLSGDNRFRTGVAVSRSHWADAGGDSSGRPTAHVVVLARGDQFADALAGVPLAAKAGGPLLLTDPTSLTPESLTEIQRVLGTHGGQIEVLGGAKAISPGIVSQLTRLGYSVDRFAGADRDHTALDIAERGLGNPQHVVLATGLDYADALAAGPFATGPAATATGPAAVILTDGRTLAPDVRAFIAGRVARSSQDAPAAWAIGGQAVTATAGLSGYVKPLSGATRYETDIKVVQAAMAAGGVHQIGIATGGGFADALTGGALTATTGGELVLVPSTLPQETAALLSALRPQLTSVDLFGGTAVISPSLAGQVTSTVNGRAQ</sequence>
<organism evidence="7 8">
    <name type="scientific">Catenulispora subtropica</name>
    <dbReference type="NCBI Taxonomy" id="450798"/>
    <lineage>
        <taxon>Bacteria</taxon>
        <taxon>Bacillati</taxon>
        <taxon>Actinomycetota</taxon>
        <taxon>Actinomycetes</taxon>
        <taxon>Catenulisporales</taxon>
        <taxon>Catenulisporaceae</taxon>
        <taxon>Catenulispora</taxon>
    </lineage>
</organism>
<keyword evidence="8" id="KW-1185">Reference proteome</keyword>
<dbReference type="InterPro" id="IPR018391">
    <property type="entry name" value="PQQ_b-propeller_rpt"/>
</dbReference>
<dbReference type="InterPro" id="IPR002372">
    <property type="entry name" value="PQQ_rpt_dom"/>
</dbReference>
<feature type="domain" description="Pyrrolo-quinoline quinone repeat" evidence="5">
    <location>
        <begin position="63"/>
        <end position="115"/>
    </location>
</feature>
<feature type="chain" id="PRO_5045942583" description="Pyrrolo-quinoline quinone" evidence="4">
    <location>
        <begin position="31"/>
        <end position="1186"/>
    </location>
</feature>
<reference evidence="8" key="1">
    <citation type="journal article" date="2019" name="Int. J. Syst. Evol. Microbiol.">
        <title>The Global Catalogue of Microorganisms (GCM) 10K type strain sequencing project: providing services to taxonomists for standard genome sequencing and annotation.</title>
        <authorList>
            <consortium name="The Broad Institute Genomics Platform"/>
            <consortium name="The Broad Institute Genome Sequencing Center for Infectious Disease"/>
            <person name="Wu L."/>
            <person name="Ma J."/>
        </authorList>
    </citation>
    <scope>NUCLEOTIDE SEQUENCE [LARGE SCALE GENOMIC DNA]</scope>
    <source>
        <strain evidence="8">JCM 16013</strain>
    </source>
</reference>
<evidence type="ECO:0000313" key="8">
    <source>
        <dbReference type="Proteomes" id="UP001499854"/>
    </source>
</evidence>
<evidence type="ECO:0000256" key="3">
    <source>
        <dbReference type="SAM" id="MobiDB-lite"/>
    </source>
</evidence>
<comment type="caution">
    <text evidence="7">The sequence shown here is derived from an EMBL/GenBank/DDBJ whole genome shotgun (WGS) entry which is preliminary data.</text>
</comment>
<keyword evidence="4" id="KW-0732">Signal</keyword>
<proteinExistence type="predicted"/>
<dbReference type="PANTHER" id="PTHR30032:SF1">
    <property type="entry name" value="N-ACETYLMURAMOYL-L-ALANINE AMIDASE LYTC"/>
    <property type="match status" value="1"/>
</dbReference>
<evidence type="ECO:0000256" key="2">
    <source>
        <dbReference type="ARBA" id="ARBA00022490"/>
    </source>
</evidence>
<dbReference type="SUPFAM" id="SSF50998">
    <property type="entry name" value="Quinoprotein alcohol dehydrogenase-like"/>
    <property type="match status" value="1"/>
</dbReference>
<dbReference type="Gene3D" id="2.60.40.10">
    <property type="entry name" value="Immunoglobulins"/>
    <property type="match status" value="3"/>
</dbReference>
<evidence type="ECO:0000313" key="7">
    <source>
        <dbReference type="EMBL" id="GAA1956510.1"/>
    </source>
</evidence>
<dbReference type="Proteomes" id="UP001499854">
    <property type="component" value="Unassembled WGS sequence"/>
</dbReference>
<dbReference type="Pfam" id="PF13360">
    <property type="entry name" value="PQQ_2"/>
    <property type="match status" value="1"/>
</dbReference>
<dbReference type="Pfam" id="PF04122">
    <property type="entry name" value="CW_binding_2"/>
    <property type="match status" value="3"/>
</dbReference>
<feature type="signal peptide" evidence="4">
    <location>
        <begin position="1"/>
        <end position="30"/>
    </location>
</feature>
<gene>
    <name evidence="7" type="ORF">GCM10009838_10490</name>
</gene>
<keyword evidence="2" id="KW-0963">Cytoplasm</keyword>
<accession>A0ABP5C4N2</accession>
<dbReference type="RefSeq" id="WP_344655771.1">
    <property type="nucleotide sequence ID" value="NZ_BAAAQM010000004.1"/>
</dbReference>
<dbReference type="InterPro" id="IPR031549">
    <property type="entry name" value="ASH"/>
</dbReference>
<feature type="domain" description="Abnormal spindle-like microcephaly-associated protein ASH" evidence="6">
    <location>
        <begin position="547"/>
        <end position="626"/>
    </location>
</feature>
<dbReference type="InterPro" id="IPR015943">
    <property type="entry name" value="WD40/YVTN_repeat-like_dom_sf"/>
</dbReference>
<comment type="subcellular location">
    <subcellularLocation>
        <location evidence="1">Cytoplasm</location>
    </subcellularLocation>
</comment>
<name>A0ABP5C4N2_9ACTN</name>
<dbReference type="Pfam" id="PF07610">
    <property type="entry name" value="DUF1573"/>
    <property type="match status" value="1"/>
</dbReference>